<evidence type="ECO:0000256" key="6">
    <source>
        <dbReference type="ARBA" id="ARBA00022777"/>
    </source>
</evidence>
<dbReference type="FunFam" id="1.10.510.10:FF:000499">
    <property type="entry name" value="Serine/threonine-protein kinase KIC1"/>
    <property type="match status" value="1"/>
</dbReference>
<dbReference type="Proteomes" id="UP000009328">
    <property type="component" value="Unassembled WGS sequence"/>
</dbReference>
<comment type="catalytic activity">
    <reaction evidence="9">
        <text>L-seryl-[protein] + ATP = O-phospho-L-seryl-[protein] + ADP + H(+)</text>
        <dbReference type="Rhea" id="RHEA:17989"/>
        <dbReference type="Rhea" id="RHEA-COMP:9863"/>
        <dbReference type="Rhea" id="RHEA-COMP:11604"/>
        <dbReference type="ChEBI" id="CHEBI:15378"/>
        <dbReference type="ChEBI" id="CHEBI:29999"/>
        <dbReference type="ChEBI" id="CHEBI:30616"/>
        <dbReference type="ChEBI" id="CHEBI:83421"/>
        <dbReference type="ChEBI" id="CHEBI:456216"/>
        <dbReference type="EC" id="2.7.11.1"/>
    </reaction>
</comment>
<evidence type="ECO:0000256" key="5">
    <source>
        <dbReference type="ARBA" id="ARBA00022741"/>
    </source>
</evidence>
<dbReference type="Gene3D" id="1.10.510.10">
    <property type="entry name" value="Transferase(Phosphotransferase) domain 1"/>
    <property type="match status" value="1"/>
</dbReference>
<protein>
    <recommendedName>
        <fullName evidence="2">non-specific serine/threonine protein kinase</fullName>
        <ecNumber evidence="2">2.7.11.1</ecNumber>
    </recommendedName>
</protein>
<dbReference type="PANTHER" id="PTHR48012">
    <property type="entry name" value="STERILE20-LIKE KINASE, ISOFORM B-RELATED"/>
    <property type="match status" value="1"/>
</dbReference>
<dbReference type="GO" id="GO:0004674">
    <property type="term" value="F:protein serine/threonine kinase activity"/>
    <property type="evidence" value="ECO:0007669"/>
    <property type="project" value="UniProtKB-KW"/>
</dbReference>
<comment type="caution">
    <text evidence="13">The sequence shown here is derived from an EMBL/GenBank/DDBJ whole genome shotgun (WGS) entry which is preliminary data.</text>
</comment>
<feature type="binding site" evidence="10">
    <location>
        <position position="38"/>
    </location>
    <ligand>
        <name>ATP</name>
        <dbReference type="ChEBI" id="CHEBI:30616"/>
    </ligand>
</feature>
<evidence type="ECO:0000256" key="9">
    <source>
        <dbReference type="ARBA" id="ARBA00048679"/>
    </source>
</evidence>
<evidence type="ECO:0000256" key="8">
    <source>
        <dbReference type="ARBA" id="ARBA00047899"/>
    </source>
</evidence>
<dbReference type="SUPFAM" id="SSF56112">
    <property type="entry name" value="Protein kinase-like (PK-like)"/>
    <property type="match status" value="1"/>
</dbReference>
<evidence type="ECO:0000256" key="2">
    <source>
        <dbReference type="ARBA" id="ARBA00012513"/>
    </source>
</evidence>
<feature type="region of interest" description="Disordered" evidence="11">
    <location>
        <begin position="467"/>
        <end position="486"/>
    </location>
</feature>
<dbReference type="Pfam" id="PF00069">
    <property type="entry name" value="Pkinase"/>
    <property type="match status" value="1"/>
</dbReference>
<evidence type="ECO:0000256" key="1">
    <source>
        <dbReference type="ARBA" id="ARBA00008874"/>
    </source>
</evidence>
<reference evidence="13 14" key="1">
    <citation type="journal article" date="2012" name="Eukaryot. Cell">
        <title>Draft genome sequence of Wickerhamomyces ciferrii NRRL Y-1031 F-60-10.</title>
        <authorList>
            <person name="Schneider J."/>
            <person name="Andrea H."/>
            <person name="Blom J."/>
            <person name="Jaenicke S."/>
            <person name="Ruckert C."/>
            <person name="Schorsch C."/>
            <person name="Szczepanowski R."/>
            <person name="Farwick M."/>
            <person name="Goesmann A."/>
            <person name="Puhler A."/>
            <person name="Schaffer S."/>
            <person name="Tauch A."/>
            <person name="Kohler T."/>
            <person name="Brinkrolf K."/>
        </authorList>
    </citation>
    <scope>NUCLEOTIDE SEQUENCE [LARGE SCALE GENOMIC DNA]</scope>
    <source>
        <strain evidence="14">ATCC 14091 / BCRC 22168 / CBS 111 / JCM 3599 / NBRC 0793 / NRRL Y-1031 F-60-10</strain>
    </source>
</reference>
<evidence type="ECO:0000313" key="14">
    <source>
        <dbReference type="Proteomes" id="UP000009328"/>
    </source>
</evidence>
<evidence type="ECO:0000313" key="13">
    <source>
        <dbReference type="EMBL" id="CCH42286.1"/>
    </source>
</evidence>
<keyword evidence="5 10" id="KW-0547">Nucleotide-binding</keyword>
<evidence type="ECO:0000259" key="12">
    <source>
        <dbReference type="PROSITE" id="PS50011"/>
    </source>
</evidence>
<comment type="catalytic activity">
    <reaction evidence="8">
        <text>L-threonyl-[protein] + ATP = O-phospho-L-threonyl-[protein] + ADP + H(+)</text>
        <dbReference type="Rhea" id="RHEA:46608"/>
        <dbReference type="Rhea" id="RHEA-COMP:11060"/>
        <dbReference type="Rhea" id="RHEA-COMP:11605"/>
        <dbReference type="ChEBI" id="CHEBI:15378"/>
        <dbReference type="ChEBI" id="CHEBI:30013"/>
        <dbReference type="ChEBI" id="CHEBI:30616"/>
        <dbReference type="ChEBI" id="CHEBI:61977"/>
        <dbReference type="ChEBI" id="CHEBI:456216"/>
        <dbReference type="EC" id="2.7.11.1"/>
    </reaction>
</comment>
<evidence type="ECO:0000256" key="7">
    <source>
        <dbReference type="ARBA" id="ARBA00022840"/>
    </source>
</evidence>
<dbReference type="GO" id="GO:0106310">
    <property type="term" value="F:protein serine kinase activity"/>
    <property type="evidence" value="ECO:0007669"/>
    <property type="project" value="RHEA"/>
</dbReference>
<dbReference type="PROSITE" id="PS50011">
    <property type="entry name" value="PROTEIN_KINASE_DOM"/>
    <property type="match status" value="1"/>
</dbReference>
<keyword evidence="14" id="KW-1185">Reference proteome</keyword>
<dbReference type="eggNOG" id="KOG0201">
    <property type="taxonomic scope" value="Eukaryota"/>
</dbReference>
<dbReference type="EC" id="2.7.11.1" evidence="2"/>
<keyword evidence="7 10" id="KW-0067">ATP-binding</keyword>
<organism evidence="13 14">
    <name type="scientific">Wickerhamomyces ciferrii (strain ATCC 14091 / BCRC 22168 / CBS 111 / JCM 3599 / NBRC 0793 / NRRL Y-1031 F-60-10)</name>
    <name type="common">Yeast</name>
    <name type="synonym">Pichia ciferrii</name>
    <dbReference type="NCBI Taxonomy" id="1206466"/>
    <lineage>
        <taxon>Eukaryota</taxon>
        <taxon>Fungi</taxon>
        <taxon>Dikarya</taxon>
        <taxon>Ascomycota</taxon>
        <taxon>Saccharomycotina</taxon>
        <taxon>Saccharomycetes</taxon>
        <taxon>Phaffomycetales</taxon>
        <taxon>Wickerhamomycetaceae</taxon>
        <taxon>Wickerhamomyces</taxon>
    </lineage>
</organism>
<evidence type="ECO:0000256" key="4">
    <source>
        <dbReference type="ARBA" id="ARBA00022679"/>
    </source>
</evidence>
<dbReference type="EMBL" id="CAIF01000040">
    <property type="protein sequence ID" value="CCH42286.1"/>
    <property type="molecule type" value="Genomic_DNA"/>
</dbReference>
<dbReference type="STRING" id="1206466.K0KH39"/>
<dbReference type="CDD" id="cd06609">
    <property type="entry name" value="STKc_MST3_like"/>
    <property type="match status" value="1"/>
</dbReference>
<dbReference type="InterPro" id="IPR011009">
    <property type="entry name" value="Kinase-like_dom_sf"/>
</dbReference>
<gene>
    <name evidence="13" type="ORF">BN7_1830</name>
</gene>
<accession>K0KH39</accession>
<dbReference type="InParanoid" id="K0KH39"/>
<dbReference type="InterPro" id="IPR050629">
    <property type="entry name" value="STE20/SPS1-PAK"/>
</dbReference>
<keyword evidence="4 13" id="KW-0808">Transferase</keyword>
<dbReference type="HOGENOM" id="CLU_000288_63_23_1"/>
<sequence>MRYLSENQFEVYEEIGKGGFGTVYKGLDKVTKQPVAIKQVDLESTDDIDSLQKEIRILSQCKLSQITQYHGCFVKGYKLWIIMELLDGGSCSDMLVAGPLKEKYIAVLLKEVLIALDYLHNNGKIHRDIKAANILLNCKGEVKVADFGVSTQLSNNLSRRNTFVGSPYWMSPEVILEEEYNSKADIWSLGITAIELVTGKPPLHNIHPMKAIFKIPELDPPILKGNEYSNEFKQFIELCLQKSSQNRPSAKRLLKSKFIQNAGKNYIVGDLIKRRHVWDIQHGGDKVKKTQYVPTIEDKQNLQQNTVIQFDFESDDDDSMNDSMAKSMNTSNVVITKNSPLGYQGNSVLKRNIGALKQNDNILNTNSSKLSNESNFSTIKYRRQDDSSISKPGEEVVNVFKSTVSKLETKVDLPSNQLNKLNQISSLLSELSEENDDLVFNVYKQFQSKASRSETIQTRLGYNNAMNSQQNQQHSQHQKPRKSESEKLLLKRWADQYFA</sequence>
<name>K0KH39_WICCF</name>
<evidence type="ECO:0000256" key="3">
    <source>
        <dbReference type="ARBA" id="ARBA00022527"/>
    </source>
</evidence>
<dbReference type="GO" id="GO:0005737">
    <property type="term" value="C:cytoplasm"/>
    <property type="evidence" value="ECO:0007669"/>
    <property type="project" value="TreeGrafter"/>
</dbReference>
<dbReference type="InterPro" id="IPR000719">
    <property type="entry name" value="Prot_kinase_dom"/>
</dbReference>
<evidence type="ECO:0000256" key="10">
    <source>
        <dbReference type="PROSITE-ProRule" id="PRU10141"/>
    </source>
</evidence>
<keyword evidence="6 13" id="KW-0418">Kinase</keyword>
<keyword evidence="3" id="KW-0723">Serine/threonine-protein kinase</keyword>
<proteinExistence type="inferred from homology"/>
<dbReference type="SMART" id="SM00220">
    <property type="entry name" value="S_TKc"/>
    <property type="match status" value="1"/>
</dbReference>
<comment type="similarity">
    <text evidence="1">Belongs to the protein kinase superfamily. STE Ser/Thr protein kinase family. STE20 subfamily.</text>
</comment>
<dbReference type="GO" id="GO:0005524">
    <property type="term" value="F:ATP binding"/>
    <property type="evidence" value="ECO:0007669"/>
    <property type="project" value="UniProtKB-UniRule"/>
</dbReference>
<evidence type="ECO:0000256" key="11">
    <source>
        <dbReference type="SAM" id="MobiDB-lite"/>
    </source>
</evidence>
<dbReference type="PROSITE" id="PS00107">
    <property type="entry name" value="PROTEIN_KINASE_ATP"/>
    <property type="match status" value="1"/>
</dbReference>
<dbReference type="AlphaFoldDB" id="K0KH39"/>
<feature type="domain" description="Protein kinase" evidence="12">
    <location>
        <begin position="9"/>
        <end position="259"/>
    </location>
</feature>
<dbReference type="InterPro" id="IPR017441">
    <property type="entry name" value="Protein_kinase_ATP_BS"/>
</dbReference>
<dbReference type="PANTHER" id="PTHR48012:SF27">
    <property type="entry name" value="SERINE_THREONINE-PROTEIN KINASE SID1"/>
    <property type="match status" value="1"/>
</dbReference>